<keyword evidence="8" id="KW-0012">Acyltransferase</keyword>
<comment type="pathway">
    <text evidence="3 8">Sulfur metabolism; glutathione metabolism.</text>
</comment>
<dbReference type="PRINTS" id="PR01210">
    <property type="entry name" value="GGTRANSPTASE"/>
</dbReference>
<gene>
    <name evidence="11" type="ORF">BC936DRAFT_147932</name>
</gene>
<dbReference type="SUPFAM" id="SSF56235">
    <property type="entry name" value="N-terminal nucleophile aminohydrolases (Ntn hydrolases)"/>
    <property type="match status" value="1"/>
</dbReference>
<dbReference type="PANTHER" id="PTHR11686:SF9">
    <property type="entry name" value="RE13973P"/>
    <property type="match status" value="1"/>
</dbReference>
<evidence type="ECO:0000256" key="9">
    <source>
        <dbReference type="SAM" id="MobiDB-lite"/>
    </source>
</evidence>
<dbReference type="GO" id="GO:0006751">
    <property type="term" value="P:glutathione catabolic process"/>
    <property type="evidence" value="ECO:0007669"/>
    <property type="project" value="UniProtKB-UniRule"/>
</dbReference>
<dbReference type="PANTHER" id="PTHR11686">
    <property type="entry name" value="GAMMA GLUTAMYL TRANSPEPTIDASE"/>
    <property type="match status" value="1"/>
</dbReference>
<evidence type="ECO:0000313" key="12">
    <source>
        <dbReference type="Proteomes" id="UP000268093"/>
    </source>
</evidence>
<dbReference type="InterPro" id="IPR043138">
    <property type="entry name" value="GGT_lsub"/>
</dbReference>
<evidence type="ECO:0000256" key="10">
    <source>
        <dbReference type="SAM" id="Phobius"/>
    </source>
</evidence>
<dbReference type="EC" id="3.4.19.13" evidence="8"/>
<feature type="transmembrane region" description="Helical" evidence="10">
    <location>
        <begin position="42"/>
        <end position="62"/>
    </location>
</feature>
<keyword evidence="8" id="KW-0808">Transferase</keyword>
<accession>A0A433D440</accession>
<evidence type="ECO:0000256" key="2">
    <source>
        <dbReference type="ARBA" id="ARBA00001089"/>
    </source>
</evidence>
<evidence type="ECO:0000256" key="4">
    <source>
        <dbReference type="ARBA" id="ARBA00009381"/>
    </source>
</evidence>
<feature type="binding site" evidence="7">
    <location>
        <position position="454"/>
    </location>
    <ligand>
        <name>L-glutamate</name>
        <dbReference type="ChEBI" id="CHEBI:29985"/>
    </ligand>
</feature>
<comment type="caution">
    <text evidence="11">The sequence shown here is derived from an EMBL/GenBank/DDBJ whole genome shotgun (WGS) entry which is preliminary data.</text>
</comment>
<organism evidence="11 12">
    <name type="scientific">Jimgerdemannia flammicorona</name>
    <dbReference type="NCBI Taxonomy" id="994334"/>
    <lineage>
        <taxon>Eukaryota</taxon>
        <taxon>Fungi</taxon>
        <taxon>Fungi incertae sedis</taxon>
        <taxon>Mucoromycota</taxon>
        <taxon>Mucoromycotina</taxon>
        <taxon>Endogonomycetes</taxon>
        <taxon>Endogonales</taxon>
        <taxon>Endogonaceae</taxon>
        <taxon>Jimgerdemannia</taxon>
    </lineage>
</organism>
<evidence type="ECO:0000256" key="3">
    <source>
        <dbReference type="ARBA" id="ARBA00005115"/>
    </source>
</evidence>
<dbReference type="GO" id="GO:0103068">
    <property type="term" value="F:leukotriene C4 gamma-glutamyl transferase activity"/>
    <property type="evidence" value="ECO:0007669"/>
    <property type="project" value="UniProtKB-EC"/>
</dbReference>
<keyword evidence="10" id="KW-1133">Transmembrane helix</keyword>
<dbReference type="GO" id="GO:0005886">
    <property type="term" value="C:plasma membrane"/>
    <property type="evidence" value="ECO:0007669"/>
    <property type="project" value="TreeGrafter"/>
</dbReference>
<dbReference type="FunFam" id="1.10.246.130:FF:000001">
    <property type="entry name" value="Gamma-glutamyltransferase 5 isoform 1"/>
    <property type="match status" value="1"/>
</dbReference>
<evidence type="ECO:0000313" key="11">
    <source>
        <dbReference type="EMBL" id="RUP45620.1"/>
    </source>
</evidence>
<keyword evidence="12" id="KW-1185">Reference proteome</keyword>
<comment type="catalytic activity">
    <reaction evidence="1 8">
        <text>an S-substituted glutathione + H2O = an S-substituted L-cysteinylglycine + L-glutamate</text>
        <dbReference type="Rhea" id="RHEA:59468"/>
        <dbReference type="ChEBI" id="CHEBI:15377"/>
        <dbReference type="ChEBI" id="CHEBI:29985"/>
        <dbReference type="ChEBI" id="CHEBI:90779"/>
        <dbReference type="ChEBI" id="CHEBI:143103"/>
        <dbReference type="EC" id="3.4.19.13"/>
    </reaction>
</comment>
<proteinExistence type="inferred from homology"/>
<feature type="binding site" evidence="7">
    <location>
        <begin position="430"/>
        <end position="432"/>
    </location>
    <ligand>
        <name>L-glutamate</name>
        <dbReference type="ChEBI" id="CHEBI:29985"/>
    </ligand>
</feature>
<dbReference type="EC" id="2.3.2.2" evidence="8"/>
<feature type="binding site" evidence="7">
    <location>
        <position position="143"/>
    </location>
    <ligand>
        <name>L-glutamate</name>
        <dbReference type="ChEBI" id="CHEBI:29985"/>
    </ligand>
</feature>
<comment type="catalytic activity">
    <reaction evidence="2 8">
        <text>glutathione + H2O = L-cysteinylglycine + L-glutamate</text>
        <dbReference type="Rhea" id="RHEA:28807"/>
        <dbReference type="ChEBI" id="CHEBI:15377"/>
        <dbReference type="ChEBI" id="CHEBI:29985"/>
        <dbReference type="ChEBI" id="CHEBI:57925"/>
        <dbReference type="ChEBI" id="CHEBI:61694"/>
        <dbReference type="EC" id="3.4.19.13"/>
    </reaction>
</comment>
<feature type="binding site" evidence="7">
    <location>
        <begin position="482"/>
        <end position="483"/>
    </location>
    <ligand>
        <name>L-glutamate</name>
        <dbReference type="ChEBI" id="CHEBI:29985"/>
    </ligand>
</feature>
<dbReference type="Gene3D" id="1.10.246.130">
    <property type="match status" value="1"/>
</dbReference>
<dbReference type="FunFam" id="3.60.20.40:FF:000001">
    <property type="entry name" value="Gamma-glutamyltranspeptidase 1"/>
    <property type="match status" value="1"/>
</dbReference>
<dbReference type="InterPro" id="IPR000101">
    <property type="entry name" value="GGT_peptidase"/>
</dbReference>
<comment type="similarity">
    <text evidence="4">Belongs to the gamma-glutamyltransferase family.</text>
</comment>
<dbReference type="Proteomes" id="UP000268093">
    <property type="component" value="Unassembled WGS sequence"/>
</dbReference>
<evidence type="ECO:0000256" key="6">
    <source>
        <dbReference type="PIRSR" id="PIRSR600101-1"/>
    </source>
</evidence>
<protein>
    <recommendedName>
        <fullName evidence="8">Glutathione hydrolase</fullName>
        <ecNumber evidence="8">2.3.2.2</ecNumber>
        <ecNumber evidence="8">3.4.19.13</ecNumber>
    </recommendedName>
    <alternativeName>
        <fullName evidence="8">Gamma-glutamyltransferase</fullName>
    </alternativeName>
    <alternativeName>
        <fullName evidence="8">Gamma-glutamyltranspeptidase</fullName>
    </alternativeName>
</protein>
<dbReference type="GO" id="GO:0000324">
    <property type="term" value="C:fungal-type vacuole"/>
    <property type="evidence" value="ECO:0007669"/>
    <property type="project" value="TreeGrafter"/>
</dbReference>
<dbReference type="InterPro" id="IPR043137">
    <property type="entry name" value="GGT_ssub_C"/>
</dbReference>
<keyword evidence="10" id="KW-0812">Transmembrane</keyword>
<dbReference type="Gene3D" id="3.60.20.40">
    <property type="match status" value="1"/>
</dbReference>
<comment type="function">
    <text evidence="8">Cleaves the gamma-glutamyl peptide bond of glutathione and glutathione conjugates.</text>
</comment>
<dbReference type="AlphaFoldDB" id="A0A433D440"/>
<keyword evidence="8" id="KW-0378">Hydrolase</keyword>
<evidence type="ECO:0000256" key="1">
    <source>
        <dbReference type="ARBA" id="ARBA00001049"/>
    </source>
</evidence>
<comment type="catalytic activity">
    <reaction evidence="5 8">
        <text>an N-terminal (5-L-glutamyl)-[peptide] + an alpha-amino acid = 5-L-glutamyl amino acid + an N-terminal L-alpha-aminoacyl-[peptide]</text>
        <dbReference type="Rhea" id="RHEA:23904"/>
        <dbReference type="Rhea" id="RHEA-COMP:9780"/>
        <dbReference type="Rhea" id="RHEA-COMP:9795"/>
        <dbReference type="ChEBI" id="CHEBI:77644"/>
        <dbReference type="ChEBI" id="CHEBI:78597"/>
        <dbReference type="ChEBI" id="CHEBI:78599"/>
        <dbReference type="ChEBI" id="CHEBI:78608"/>
        <dbReference type="EC" id="2.3.2.2"/>
    </reaction>
</comment>
<evidence type="ECO:0000256" key="8">
    <source>
        <dbReference type="RuleBase" id="RU368068"/>
    </source>
</evidence>
<name>A0A433D440_9FUNG</name>
<feature type="binding site" evidence="7">
    <location>
        <position position="504"/>
    </location>
    <ligand>
        <name>L-glutamate</name>
        <dbReference type="ChEBI" id="CHEBI:29985"/>
    </ligand>
</feature>
<dbReference type="InterPro" id="IPR029055">
    <property type="entry name" value="Ntn_hydrolases_N"/>
</dbReference>
<evidence type="ECO:0000256" key="7">
    <source>
        <dbReference type="PIRSR" id="PIRSR600101-2"/>
    </source>
</evidence>
<feature type="active site" description="Nucleophile" evidence="6">
    <location>
        <position position="412"/>
    </location>
</feature>
<feature type="region of interest" description="Disordered" evidence="9">
    <location>
        <begin position="1"/>
        <end position="33"/>
    </location>
</feature>
<dbReference type="OrthoDB" id="1081007at2759"/>
<sequence>MPPPPQDSTYSAARHSADYKDTDPLFPRNSVGRKTSHSQKRIVIVGVISALLLVTMVTAAVLSQAPPALPNSPLIVAKHGAVAAEVSSCSEAGVEILKEGGNAVDAAIAGALCLGVVNMFSTGIGGFMLIRLPDGHSELIDFRETAPAASNKTMFIGRPKKAQVGGLAVGVPGEIRGFGLAHSKYGKLPWRRLFEPAINMSRNGVLVGPELARRLPLFQVFIGNHADWRALFMPNGTLLKEGELLKRENLANTLEKIANEGPDVFYEGKIAEHIVSKVQATGGILTLADMRAYRAVVREPIVGYYHGRKIITGGAPTSGHALLGALNILERYNLKAEGQTPVNIHRWAEAMKYGFAFRTEIGDPYFISNTERMNEVITKEFADIVRHNLTDDKTHPSEYYNPRFDVIETHGTTHLSSVDENDLSVSLTSTVNLPFGSKVLDPVTGVILNDEMDDFSIPGVPNAFGLYPSKFNYVAPGKRPLSSSVPTIIECDSKFEMALGAAGGSRIVTATLAVILNVLDFNMNIRDAIEASRIHHQLIPNAIYVESGWPEEILKSLRQRGHELIMYDKGIPVSEVQAVMRLPDGTLHAASDYRKFGAAAGY</sequence>
<evidence type="ECO:0000256" key="5">
    <source>
        <dbReference type="ARBA" id="ARBA00047417"/>
    </source>
</evidence>
<keyword evidence="10" id="KW-0472">Membrane</keyword>
<dbReference type="Pfam" id="PF01019">
    <property type="entry name" value="G_glu_transpept"/>
    <property type="match status" value="1"/>
</dbReference>
<dbReference type="NCBIfam" id="TIGR00066">
    <property type="entry name" value="g_glut_trans"/>
    <property type="match status" value="1"/>
</dbReference>
<dbReference type="GO" id="GO:0036374">
    <property type="term" value="F:glutathione hydrolase activity"/>
    <property type="evidence" value="ECO:0007669"/>
    <property type="project" value="UniProtKB-UniRule"/>
</dbReference>
<dbReference type="EMBL" id="RBNI01006998">
    <property type="protein sequence ID" value="RUP45620.1"/>
    <property type="molecule type" value="Genomic_DNA"/>
</dbReference>
<reference evidence="11 12" key="1">
    <citation type="journal article" date="2018" name="New Phytol.">
        <title>Phylogenomics of Endogonaceae and evolution of mycorrhizas within Mucoromycota.</title>
        <authorList>
            <person name="Chang Y."/>
            <person name="Desiro A."/>
            <person name="Na H."/>
            <person name="Sandor L."/>
            <person name="Lipzen A."/>
            <person name="Clum A."/>
            <person name="Barry K."/>
            <person name="Grigoriev I.V."/>
            <person name="Martin F.M."/>
            <person name="Stajich J.E."/>
            <person name="Smith M.E."/>
            <person name="Bonito G."/>
            <person name="Spatafora J.W."/>
        </authorList>
    </citation>
    <scope>NUCLEOTIDE SEQUENCE [LARGE SCALE GENOMIC DNA]</scope>
    <source>
        <strain evidence="11 12">GMNB39</strain>
    </source>
</reference>
<dbReference type="UniPathway" id="UPA00204"/>